<sequence length="282" mass="30467">MDDMGDNGQVLPAITTTDIIIIDNEPRVTDVKLAAALGYAKVQDLRQLAERHRIALERFGRVSTHRASKPGRGSAGGRPSTGMAFNKKQALYLGGKTDLPAGVELLIAMVEVFDAVTSGKALPPPPPAPALTKADLDAIDQRARHAAGVEESRVRRALTDAALDALRQGRPVDAALRTTRLKRSAPLALPPPEPPAAQSDRSRSDLSRAARPLALTARFLALPAETQITFERVLELLVEINRVLSDLWDATGEADLRKPIGDMLTAKADQWRAGNPTFTRHH</sequence>
<dbReference type="AlphaFoldDB" id="A0A431VN78"/>
<dbReference type="RefSeq" id="WP_126610948.1">
    <property type="nucleotide sequence ID" value="NZ_JBHUCY010000064.1"/>
</dbReference>
<evidence type="ECO:0000313" key="3">
    <source>
        <dbReference type="Proteomes" id="UP000277007"/>
    </source>
</evidence>
<keyword evidence="3" id="KW-1185">Reference proteome</keyword>
<dbReference type="EMBL" id="RXMA01000001">
    <property type="protein sequence ID" value="RTR24214.1"/>
    <property type="molecule type" value="Genomic_DNA"/>
</dbReference>
<comment type="caution">
    <text evidence="2">The sequence shown here is derived from an EMBL/GenBank/DDBJ whole genome shotgun (WGS) entry which is preliminary data.</text>
</comment>
<organism evidence="2 3">
    <name type="scientific">Azospirillum griseum</name>
    <dbReference type="NCBI Taxonomy" id="2496639"/>
    <lineage>
        <taxon>Bacteria</taxon>
        <taxon>Pseudomonadati</taxon>
        <taxon>Pseudomonadota</taxon>
        <taxon>Alphaproteobacteria</taxon>
        <taxon>Rhodospirillales</taxon>
        <taxon>Azospirillaceae</taxon>
        <taxon>Azospirillum</taxon>
    </lineage>
</organism>
<evidence type="ECO:0000256" key="1">
    <source>
        <dbReference type="SAM" id="MobiDB-lite"/>
    </source>
</evidence>
<dbReference type="Proteomes" id="UP000277007">
    <property type="component" value="Unassembled WGS sequence"/>
</dbReference>
<evidence type="ECO:0000313" key="2">
    <source>
        <dbReference type="EMBL" id="RTR24214.1"/>
    </source>
</evidence>
<gene>
    <name evidence="2" type="ORF">EJ903_00020</name>
</gene>
<feature type="region of interest" description="Disordered" evidence="1">
    <location>
        <begin position="61"/>
        <end position="81"/>
    </location>
</feature>
<proteinExistence type="predicted"/>
<accession>A0A431VN78</accession>
<name>A0A431VN78_9PROT</name>
<protein>
    <submittedName>
        <fullName evidence="2">Uncharacterized protein</fullName>
    </submittedName>
</protein>
<feature type="region of interest" description="Disordered" evidence="1">
    <location>
        <begin position="174"/>
        <end position="207"/>
    </location>
</feature>
<dbReference type="OrthoDB" id="7301931at2"/>
<reference evidence="2 3" key="1">
    <citation type="submission" date="2018-12" db="EMBL/GenBank/DDBJ databases">
        <authorList>
            <person name="Yang Y."/>
        </authorList>
    </citation>
    <scope>NUCLEOTIDE SEQUENCE [LARGE SCALE GENOMIC DNA]</scope>
    <source>
        <strain evidence="2 3">L-25-5w-1</strain>
    </source>
</reference>